<dbReference type="EMBL" id="AWUE01015626">
    <property type="protein sequence ID" value="OMO96526.1"/>
    <property type="molecule type" value="Genomic_DNA"/>
</dbReference>
<comment type="caution">
    <text evidence="2">The sequence shown here is derived from an EMBL/GenBank/DDBJ whole genome shotgun (WGS) entry which is preliminary data.</text>
</comment>
<evidence type="ECO:0000313" key="3">
    <source>
        <dbReference type="Proteomes" id="UP000187203"/>
    </source>
</evidence>
<keyword evidence="3" id="KW-1185">Reference proteome</keyword>
<dbReference type="Proteomes" id="UP000187203">
    <property type="component" value="Unassembled WGS sequence"/>
</dbReference>
<proteinExistence type="predicted"/>
<reference evidence="3" key="1">
    <citation type="submission" date="2013-09" db="EMBL/GenBank/DDBJ databases">
        <title>Corchorus olitorius genome sequencing.</title>
        <authorList>
            <person name="Alam M."/>
            <person name="Haque M.S."/>
            <person name="Islam M.S."/>
            <person name="Emdad E.M."/>
            <person name="Islam M.M."/>
            <person name="Ahmed B."/>
            <person name="Halim A."/>
            <person name="Hossen Q.M.M."/>
            <person name="Hossain M.Z."/>
            <person name="Ahmed R."/>
            <person name="Khan M.M."/>
            <person name="Islam R."/>
            <person name="Rashid M.M."/>
            <person name="Khan S.A."/>
            <person name="Rahman M.S."/>
            <person name="Alam M."/>
            <person name="Yahiya A.S."/>
            <person name="Khan M.S."/>
            <person name="Azam M.S."/>
            <person name="Haque T."/>
            <person name="Lashkar M.Z.H."/>
            <person name="Akhand A.I."/>
            <person name="Morshed G."/>
            <person name="Roy S."/>
            <person name="Uddin K.S."/>
            <person name="Rabeya T."/>
            <person name="Hossain A.S."/>
            <person name="Chowdhury A."/>
            <person name="Snigdha A.R."/>
            <person name="Mortoza M.S."/>
            <person name="Matin S.A."/>
            <person name="Hoque S.M.E."/>
            <person name="Islam M.K."/>
            <person name="Roy D.K."/>
            <person name="Haider R."/>
            <person name="Moosa M.M."/>
            <person name="Elias S.M."/>
            <person name="Hasan A.M."/>
            <person name="Jahan S."/>
            <person name="Shafiuddin M."/>
            <person name="Mahmood N."/>
            <person name="Shommy N.S."/>
        </authorList>
    </citation>
    <scope>NUCLEOTIDE SEQUENCE [LARGE SCALE GENOMIC DNA]</scope>
    <source>
        <strain evidence="3">cv. O-4</strain>
    </source>
</reference>
<organism evidence="2 3">
    <name type="scientific">Corchorus olitorius</name>
    <dbReference type="NCBI Taxonomy" id="93759"/>
    <lineage>
        <taxon>Eukaryota</taxon>
        <taxon>Viridiplantae</taxon>
        <taxon>Streptophyta</taxon>
        <taxon>Embryophyta</taxon>
        <taxon>Tracheophyta</taxon>
        <taxon>Spermatophyta</taxon>
        <taxon>Magnoliopsida</taxon>
        <taxon>eudicotyledons</taxon>
        <taxon>Gunneridae</taxon>
        <taxon>Pentapetalae</taxon>
        <taxon>rosids</taxon>
        <taxon>malvids</taxon>
        <taxon>Malvales</taxon>
        <taxon>Malvaceae</taxon>
        <taxon>Grewioideae</taxon>
        <taxon>Apeibeae</taxon>
        <taxon>Corchorus</taxon>
    </lineage>
</organism>
<name>A0A1R3JNR6_9ROSI</name>
<evidence type="ECO:0000313" key="2">
    <source>
        <dbReference type="EMBL" id="OMO96526.1"/>
    </source>
</evidence>
<feature type="region of interest" description="Disordered" evidence="1">
    <location>
        <begin position="1"/>
        <end position="55"/>
    </location>
</feature>
<evidence type="ECO:0000256" key="1">
    <source>
        <dbReference type="SAM" id="MobiDB-lite"/>
    </source>
</evidence>
<gene>
    <name evidence="2" type="ORF">COLO4_15226</name>
</gene>
<protein>
    <submittedName>
        <fullName evidence="2">Uncharacterized protein</fullName>
    </submittedName>
</protein>
<dbReference type="AlphaFoldDB" id="A0A1R3JNR6"/>
<sequence length="55" mass="6059">MGNNSVVGERGHFSSVEGEGVDFFSKSPSGDEDESVMKREIEGEELDQNWNPELA</sequence>
<accession>A0A1R3JNR6</accession>